<accession>A0A084XX10</accession>
<gene>
    <name evidence="1" type="ORF">CAPSK01_003617</name>
</gene>
<evidence type="ECO:0000313" key="1">
    <source>
        <dbReference type="EMBL" id="KFB67004.1"/>
    </source>
</evidence>
<reference evidence="1 2" key="1">
    <citation type="submission" date="2014-07" db="EMBL/GenBank/DDBJ databases">
        <title>Expanding our view of genomic diversity in Candidatus Accumulibacter clades.</title>
        <authorList>
            <person name="Skennerton C.T."/>
            <person name="Barr J.J."/>
            <person name="Slater F.R."/>
            <person name="Bond P.L."/>
            <person name="Tyson G.W."/>
        </authorList>
    </citation>
    <scope>NUCLEOTIDE SEQUENCE [LARGE SCALE GENOMIC DNA]</scope>
    <source>
        <strain evidence="2">SK-01</strain>
    </source>
</reference>
<organism evidence="1 2">
    <name type="scientific">Candidatus Accumulibacter vicinus</name>
    <dbReference type="NCBI Taxonomy" id="2954382"/>
    <lineage>
        <taxon>Bacteria</taxon>
        <taxon>Pseudomonadati</taxon>
        <taxon>Pseudomonadota</taxon>
        <taxon>Betaproteobacteria</taxon>
        <taxon>Candidatus Accumulibacter</taxon>
    </lineage>
</organism>
<evidence type="ECO:0000313" key="2">
    <source>
        <dbReference type="Proteomes" id="UP000019812"/>
    </source>
</evidence>
<dbReference type="EMBL" id="JDSS02000036">
    <property type="protein sequence ID" value="KFB67004.1"/>
    <property type="molecule type" value="Genomic_DNA"/>
</dbReference>
<dbReference type="Proteomes" id="UP000019812">
    <property type="component" value="Unassembled WGS sequence"/>
</dbReference>
<name>A0A084XX10_9PROT</name>
<protein>
    <submittedName>
        <fullName evidence="1">Uncharacterized protein</fullName>
    </submittedName>
</protein>
<comment type="caution">
    <text evidence="1">The sequence shown here is derived from an EMBL/GenBank/DDBJ whole genome shotgun (WGS) entry which is preliminary data.</text>
</comment>
<proteinExistence type="predicted"/>
<sequence>MASHRKRVIRVGRTYIPEPTDLMDCAKYGVGEPGKDLKEIERYRRKYIFSHQPRSILPKQDILIGPACTVCLFVAITSRQRGMALELWILAKIVKAFPEPMTVLFVHVQEFDPAQKVILLLALPGNPPHDP</sequence>
<dbReference type="AlphaFoldDB" id="A0A084XX10"/>